<proteinExistence type="predicted"/>
<comment type="caution">
    <text evidence="1">The sequence shown here is derived from an EMBL/GenBank/DDBJ whole genome shotgun (WGS) entry which is preliminary data.</text>
</comment>
<evidence type="ECO:0000313" key="2">
    <source>
        <dbReference type="Proteomes" id="UP001177023"/>
    </source>
</evidence>
<evidence type="ECO:0000313" key="1">
    <source>
        <dbReference type="EMBL" id="CAJ0573911.1"/>
    </source>
</evidence>
<reference evidence="1" key="1">
    <citation type="submission" date="2023-06" db="EMBL/GenBank/DDBJ databases">
        <authorList>
            <person name="Delattre M."/>
        </authorList>
    </citation>
    <scope>NUCLEOTIDE SEQUENCE</scope>
    <source>
        <strain evidence="1">AF72</strain>
    </source>
</reference>
<protein>
    <submittedName>
        <fullName evidence="1">Uncharacterized protein</fullName>
    </submittedName>
</protein>
<sequence length="303" mass="33282">MVSEQMKQWGEQLASTTSLQDKRALAALINSYAAVLNTNGLFDLVMAWLRGRKINTEIPPALRDELKTDDKKRHGRRLETLMEILAAQILAGKQAEAAEAGGDNLKEQVTCICTNVKGCASQHVYKASHPPANVPPCYENLPAPDPEYVLTELLKDIEAWRESNREGGARPAAASVAEVLLRLTQGSRRWMNLGEQDREDFFEKVAGDIVGKALGPRRAKKTKSLKSIKHLMERTLGDIDEYLLRDAQENNLIPKSNGAAVQASIALKLAEIARTGKVQTIDDAFFVADELVSDVAAQQAPRG</sequence>
<accession>A0AA36CTY0</accession>
<keyword evidence="2" id="KW-1185">Reference proteome</keyword>
<dbReference type="EMBL" id="CATQJA010002625">
    <property type="protein sequence ID" value="CAJ0573911.1"/>
    <property type="molecule type" value="Genomic_DNA"/>
</dbReference>
<dbReference type="AlphaFoldDB" id="A0AA36CTY0"/>
<organism evidence="1 2">
    <name type="scientific">Mesorhabditis spiculigera</name>
    <dbReference type="NCBI Taxonomy" id="96644"/>
    <lineage>
        <taxon>Eukaryota</taxon>
        <taxon>Metazoa</taxon>
        <taxon>Ecdysozoa</taxon>
        <taxon>Nematoda</taxon>
        <taxon>Chromadorea</taxon>
        <taxon>Rhabditida</taxon>
        <taxon>Rhabditina</taxon>
        <taxon>Rhabditomorpha</taxon>
        <taxon>Rhabditoidea</taxon>
        <taxon>Rhabditidae</taxon>
        <taxon>Mesorhabditinae</taxon>
        <taxon>Mesorhabditis</taxon>
    </lineage>
</organism>
<dbReference type="Proteomes" id="UP001177023">
    <property type="component" value="Unassembled WGS sequence"/>
</dbReference>
<gene>
    <name evidence="1" type="ORF">MSPICULIGERA_LOCUS12255</name>
</gene>
<name>A0AA36CTY0_9BILA</name>
<feature type="non-terminal residue" evidence="1">
    <location>
        <position position="1"/>
    </location>
</feature>